<evidence type="ECO:0000256" key="1">
    <source>
        <dbReference type="SAM" id="MobiDB-lite"/>
    </source>
</evidence>
<sequence>MNALIQIQNTEKMIIMPKRIQWSLGLINNRKNSSLNQKFIDCNNLINSSSSQLTNKTNRSISSLDKELLANSDDKHNDENIIHSSNQSRADNHDEVINNNFCNGYLRDWVGLSISDHDDDCNHNYQHHSHVNCSTMNKTLNNTSSSSLASPVNSNDNSSIRAYSSVTERSSCMVKPKDHSITIDNNNNIMNSIRIAFVRRESSECGDAIAPCFLQNKHSPAKLRRSRLRGTDSLNHPHHYHNNNRLLSPTTLTTSSIASRVKWGANLTLLSNSLTNDHDTNDNIQTNYPINHQYDSESSTKQFKQFTNEFNTHENFLSPSFSSSSSSTVMLRTCQHDLDKIILHPRPRIPPKRLDLANQDLELALKRSLSDCTMQSSNKNYHNSSIKKSLAYKVRLNNQHTGNRDSTNKNLVRRTKAVLRSKRKRHKTFSNSRRQKSKAGNAKGQRHKSSGNSPITNSTDNSFVSNQSHIVSDDSVINDLNEDGDRLVNDNLSRLPLPKLTLAKNSVGEFNVVENREENTGKFPEICDRKTNTNNITVTSMSNGNIDNSVMNSCQAIISPSSLSSSSTSSKVTTCKSLKRKSDNKQRVNCLNNDRIVNKIPQINSEVLQDSNDVGDIITDELEHNSRTVISSVDKLEQITTTTPTGSFKTDEEYSTFTTTYEYTPAMNCVVSNKSTADSRNLSSVSPQQIIQWEIPKSTSLTDNSTALGFVQSVVHNTLVNPSFTITTTPTTPNQISCGHSINFTNQHQNISHLSPIHPVTMWSRLTNPLPAPDPPTKLFNTKRVPFQHPPQLTPTINDHKFQQFPVIGSGNSICNTQGIPQTLVTNHLPYHITSNSTTIPIDSIVHLPTDAYLKQNTNTNVVGLATNPLQYSTLCNPSPLNDLNSKQFLQNLNKIQLSSQLYSSFPTHMHLSLPPPLFPTTQFSLVSSSSSPAVSSPIFSSGNQIHHWPYTNFLSNSNISKLTGNIPVGYDTTSLLLPSGNPILNNSNNSNNIQNGFLSYPFLLPNSTFTNTGQLNLCSSTPLLGACPSSLQSMLGASYILGAQNLNNNNTQGHNRNTLQNCIWLP</sequence>
<gene>
    <name evidence="2" type="ORF">SMTD_LOCUS11353</name>
</gene>
<evidence type="ECO:0000313" key="2">
    <source>
        <dbReference type="EMBL" id="VDP57877.1"/>
    </source>
</evidence>
<dbReference type="EMBL" id="UZAL01031384">
    <property type="protein sequence ID" value="VDP57877.1"/>
    <property type="molecule type" value="Genomic_DNA"/>
</dbReference>
<reference evidence="2 3" key="1">
    <citation type="submission" date="2018-11" db="EMBL/GenBank/DDBJ databases">
        <authorList>
            <consortium name="Pathogen Informatics"/>
        </authorList>
    </citation>
    <scope>NUCLEOTIDE SEQUENCE [LARGE SCALE GENOMIC DNA]</scope>
    <source>
        <strain>Denwood</strain>
        <strain evidence="3">Zambia</strain>
    </source>
</reference>
<keyword evidence="3" id="KW-1185">Reference proteome</keyword>
<feature type="region of interest" description="Disordered" evidence="1">
    <location>
        <begin position="398"/>
        <end position="465"/>
    </location>
</feature>
<feature type="compositionally biased region" description="Polar residues" evidence="1">
    <location>
        <begin position="450"/>
        <end position="465"/>
    </location>
</feature>
<proteinExistence type="predicted"/>
<accession>A0A3P8E1F8</accession>
<name>A0A3P8E1F8_9TREM</name>
<feature type="compositionally biased region" description="Basic residues" evidence="1">
    <location>
        <begin position="411"/>
        <end position="437"/>
    </location>
</feature>
<dbReference type="Proteomes" id="UP000269396">
    <property type="component" value="Unassembled WGS sequence"/>
</dbReference>
<evidence type="ECO:0000313" key="3">
    <source>
        <dbReference type="Proteomes" id="UP000269396"/>
    </source>
</evidence>
<dbReference type="AlphaFoldDB" id="A0A3P8E1F8"/>
<organism evidence="2 3">
    <name type="scientific">Schistosoma mattheei</name>
    <dbReference type="NCBI Taxonomy" id="31246"/>
    <lineage>
        <taxon>Eukaryota</taxon>
        <taxon>Metazoa</taxon>
        <taxon>Spiralia</taxon>
        <taxon>Lophotrochozoa</taxon>
        <taxon>Platyhelminthes</taxon>
        <taxon>Trematoda</taxon>
        <taxon>Digenea</taxon>
        <taxon>Strigeidida</taxon>
        <taxon>Schistosomatoidea</taxon>
        <taxon>Schistosomatidae</taxon>
        <taxon>Schistosoma</taxon>
    </lineage>
</organism>
<protein>
    <submittedName>
        <fullName evidence="2">Uncharacterized protein</fullName>
    </submittedName>
</protein>